<dbReference type="AlphaFoldDB" id="A0A0T9TM66"/>
<accession>A0A0T9TM66</accession>
<reference evidence="2 3" key="1">
    <citation type="submission" date="2015-03" db="EMBL/GenBank/DDBJ databases">
        <authorList>
            <consortium name="Pathogen Informatics"/>
            <person name="Murphy D."/>
        </authorList>
    </citation>
    <scope>NUCLEOTIDE SEQUENCE [LARGE SCALE GENOMIC DNA]</scope>
    <source>
        <strain evidence="2 3">IP08791</strain>
    </source>
</reference>
<dbReference type="RefSeq" id="WP_004701409.1">
    <property type="nucleotide sequence ID" value="NZ_CABHPY010000158.1"/>
</dbReference>
<dbReference type="Proteomes" id="UP000041595">
    <property type="component" value="Unassembled WGS sequence"/>
</dbReference>
<protein>
    <submittedName>
        <fullName evidence="1">Uncharacterized protein</fullName>
    </submittedName>
</protein>
<name>A0A0T9TM66_YERAL</name>
<organism evidence="1 4">
    <name type="scientific">Yersinia aldovae</name>
    <dbReference type="NCBI Taxonomy" id="29483"/>
    <lineage>
        <taxon>Bacteria</taxon>
        <taxon>Pseudomonadati</taxon>
        <taxon>Pseudomonadota</taxon>
        <taxon>Gammaproteobacteria</taxon>
        <taxon>Enterobacterales</taxon>
        <taxon>Yersiniaceae</taxon>
        <taxon>Yersinia</taxon>
    </lineage>
</organism>
<evidence type="ECO:0000313" key="3">
    <source>
        <dbReference type="Proteomes" id="UP000038647"/>
    </source>
</evidence>
<gene>
    <name evidence="1" type="ORF">ERS137965_01454</name>
    <name evidence="2" type="ORF">ERS137966_03681</name>
</gene>
<evidence type="ECO:0000313" key="4">
    <source>
        <dbReference type="Proteomes" id="UP000041595"/>
    </source>
</evidence>
<dbReference type="OrthoDB" id="5902001at2"/>
<sequence length="440" mass="50019">MPICISSSVKSNSQLIMPVDTTQNKSSVPIKKVKQRMLSFLHPLAKSKLAETAIKTTQDIDKQLSPGVILGVKEDIANWLQNYMDSSSKHKNYLNGYTKKEDIGQYIKIESMHEKDTVIIQETPDTLKKITNLIKQLLEGHSKNGSLYKELKKVMTSEHTLGKLFSVDKSSSIVTKIAHVIIGKNIKIEIHNNQTTASPSIKSVKSSIPAPRPEDKSTQVDINKLKAEIEKKYDPYIELAHCNKLLNELLLMYIQQFGYSSPINTNGSNLPLLRKEGILAYNDYDLLKSEYTKLDNTIQSHENQYQKNMTLLSILTPKTAILPSPVLDIIQQAIDNLKSPPQSLWVRFIRFISPVQVARQQGNSRKMIDKLASLQDLVPQLEKTKHFEHVGNAPWLHNMLRDLLIKAKPEKYSVKFFKLRISLPSPERKAWKTKLKAWGC</sequence>
<evidence type="ECO:0000313" key="1">
    <source>
        <dbReference type="EMBL" id="CNK91243.1"/>
    </source>
</evidence>
<keyword evidence="3" id="KW-1185">Reference proteome</keyword>
<evidence type="ECO:0000313" key="2">
    <source>
        <dbReference type="EMBL" id="CNL60026.1"/>
    </source>
</evidence>
<dbReference type="EMBL" id="CQEH01000022">
    <property type="protein sequence ID" value="CNL60026.1"/>
    <property type="molecule type" value="Genomic_DNA"/>
</dbReference>
<dbReference type="Proteomes" id="UP000038647">
    <property type="component" value="Unassembled WGS sequence"/>
</dbReference>
<dbReference type="eggNOG" id="ENOG502ZKU3">
    <property type="taxonomic scope" value="Bacteria"/>
</dbReference>
<reference evidence="1 4" key="2">
    <citation type="submission" date="2015-03" db="EMBL/GenBank/DDBJ databases">
        <authorList>
            <person name="Murphy D."/>
        </authorList>
    </citation>
    <scope>NUCLEOTIDE SEQUENCE [LARGE SCALE GENOMIC DNA]</scope>
    <source>
        <strain evidence="1 4">IP06005</strain>
    </source>
</reference>
<dbReference type="EMBL" id="CQEJ01000006">
    <property type="protein sequence ID" value="CNK91243.1"/>
    <property type="molecule type" value="Genomic_DNA"/>
</dbReference>
<proteinExistence type="predicted"/>